<feature type="domain" description="CHASE" evidence="9">
    <location>
        <begin position="136"/>
        <end position="297"/>
    </location>
</feature>
<dbReference type="Gene3D" id="3.30.70.270">
    <property type="match status" value="1"/>
</dbReference>
<feature type="transmembrane region" description="Helical" evidence="6">
    <location>
        <begin position="316"/>
        <end position="335"/>
    </location>
</feature>
<dbReference type="CDD" id="cd01949">
    <property type="entry name" value="GGDEF"/>
    <property type="match status" value="1"/>
</dbReference>
<feature type="domain" description="GGDEF" evidence="11">
    <location>
        <begin position="546"/>
        <end position="679"/>
    </location>
</feature>
<proteinExistence type="predicted"/>
<dbReference type="Gene3D" id="3.30.450.350">
    <property type="entry name" value="CHASE domain"/>
    <property type="match status" value="1"/>
</dbReference>
<dbReference type="PANTHER" id="PTHR44757">
    <property type="entry name" value="DIGUANYLATE CYCLASE DGCP"/>
    <property type="match status" value="1"/>
</dbReference>
<dbReference type="Pfam" id="PF00990">
    <property type="entry name" value="GGDEF"/>
    <property type="match status" value="1"/>
</dbReference>
<evidence type="ECO:0000259" key="8">
    <source>
        <dbReference type="PROSITE" id="PS50113"/>
    </source>
</evidence>
<dbReference type="SMART" id="SM00091">
    <property type="entry name" value="PAS"/>
    <property type="match status" value="1"/>
</dbReference>
<dbReference type="SUPFAM" id="SSF55785">
    <property type="entry name" value="PYP-like sensor domain (PAS domain)"/>
    <property type="match status" value="1"/>
</dbReference>
<dbReference type="Pfam" id="PF03924">
    <property type="entry name" value="CHASE"/>
    <property type="match status" value="1"/>
</dbReference>
<dbReference type="SMART" id="SM01079">
    <property type="entry name" value="CHASE"/>
    <property type="match status" value="1"/>
</dbReference>
<dbReference type="InterPro" id="IPR001633">
    <property type="entry name" value="EAL_dom"/>
</dbReference>
<dbReference type="Gene3D" id="3.20.20.450">
    <property type="entry name" value="EAL domain"/>
    <property type="match status" value="1"/>
</dbReference>
<evidence type="ECO:0000256" key="3">
    <source>
        <dbReference type="ARBA" id="ARBA00022989"/>
    </source>
</evidence>
<dbReference type="FunFam" id="3.30.70.270:FF:000001">
    <property type="entry name" value="Diguanylate cyclase domain protein"/>
    <property type="match status" value="1"/>
</dbReference>
<evidence type="ECO:0000256" key="6">
    <source>
        <dbReference type="SAM" id="Phobius"/>
    </source>
</evidence>
<dbReference type="AlphaFoldDB" id="A0A5P2HC27"/>
<dbReference type="InterPro" id="IPR006189">
    <property type="entry name" value="CHASE_dom"/>
</dbReference>
<dbReference type="SMART" id="SM00267">
    <property type="entry name" value="GGDEF"/>
    <property type="match status" value="1"/>
</dbReference>
<evidence type="ECO:0000256" key="4">
    <source>
        <dbReference type="ARBA" id="ARBA00023136"/>
    </source>
</evidence>
<dbReference type="InterPro" id="IPR052155">
    <property type="entry name" value="Biofilm_reg_signaling"/>
</dbReference>
<dbReference type="Gene3D" id="3.30.450.20">
    <property type="entry name" value="PAS domain"/>
    <property type="match status" value="1"/>
</dbReference>
<organism evidence="12 13">
    <name type="scientific">Cupriavidus pauculus</name>
    <dbReference type="NCBI Taxonomy" id="82633"/>
    <lineage>
        <taxon>Bacteria</taxon>
        <taxon>Pseudomonadati</taxon>
        <taxon>Pseudomonadota</taxon>
        <taxon>Betaproteobacteria</taxon>
        <taxon>Burkholderiales</taxon>
        <taxon>Burkholderiaceae</taxon>
        <taxon>Cupriavidus</taxon>
    </lineage>
</organism>
<dbReference type="PROSITE" id="PS50883">
    <property type="entry name" value="EAL"/>
    <property type="match status" value="1"/>
</dbReference>
<dbReference type="InterPro" id="IPR035919">
    <property type="entry name" value="EAL_sf"/>
</dbReference>
<dbReference type="EMBL" id="CP044067">
    <property type="protein sequence ID" value="QET05576.1"/>
    <property type="molecule type" value="Genomic_DNA"/>
</dbReference>
<dbReference type="PROSITE" id="PS50839">
    <property type="entry name" value="CHASE"/>
    <property type="match status" value="1"/>
</dbReference>
<dbReference type="InterPro" id="IPR042240">
    <property type="entry name" value="CHASE_sf"/>
</dbReference>
<dbReference type="PANTHER" id="PTHR44757:SF2">
    <property type="entry name" value="BIOFILM ARCHITECTURE MAINTENANCE PROTEIN MBAA"/>
    <property type="match status" value="1"/>
</dbReference>
<evidence type="ECO:0000313" key="12">
    <source>
        <dbReference type="EMBL" id="QET05576.1"/>
    </source>
</evidence>
<dbReference type="Pfam" id="PF13426">
    <property type="entry name" value="PAS_9"/>
    <property type="match status" value="1"/>
</dbReference>
<comment type="subcellular location">
    <subcellularLocation>
        <location evidence="1">Membrane</location>
    </subcellularLocation>
</comment>
<dbReference type="PROSITE" id="PS50113">
    <property type="entry name" value="PAC"/>
    <property type="match status" value="1"/>
</dbReference>
<keyword evidence="4 6" id="KW-0472">Membrane</keyword>
<name>A0A5P2HC27_9BURK</name>
<sequence>MKLPFLSPGLLALLVAAGGALLTGGAWQQAKRLENQVAQQDAAALLDRTADAIRARLEENERLLRGAAALMAADPATTRAQWRGYVYTAQFDELPPGTLSIGYVKLVTAEQVPALIDAIRAEGLGDFEIHPVGERPLYAPIVYVEPFAGRNARAVGYDMLSDATRRAAMENARDTGHATLTQGLELVREVEAQTHQRGAVLYVPVFPAGMPAATRDERRAAVSGYVYATLRLGDLMRGVSGPAAGELVLSLYEGNAKTAPNLLSGEGTDGERRADGRKPMVEAERQLQFGGVMWTLHAATRPAFEATHRSQAGMRVLVLGTLATAFMAWLAGWLARQRRDAREHAERARDASLEENERLRTSLGKAELDAATAAARYVRLLDHAAFCVITFDEAGMITSINRAGLRMLWYTEAELVSRMPYASLYDPDELAARARDLSQDLGTLVAPGLAALVAKPRLGLADERETTYLRKGSSRLPVHVTVTAMSDARPGEGGYLAIAHDLTERRRVDEYIRHLAQHDALTGLPNRTELHDRTETLLQEARRKGNRVALLLLDLDHFKHINESLGHPVGDDVLRTIADRIRGAVRPRDVVARMGGDEFAVVLGDLRHDSEAELAASKILARVSEELQLAGQALRVTPSLGMAIYPEDGDSLTDLLKSADSAMYAAKQGGRAQLRRFASEMAEASLTRFTIEALLRRALAEHEFYLRYQPIVDVGTRHVIGVEALVGWETPERGVMQPSEFIPIAEQCGLIGELGEWILATACQDIQALRNELHRELDVAVNISPLQLRQPGFPETVMRCLDAAGLPPDCLTIEVTEGILVEGGDTTIETFRQIRDLGVGLSIDDFGTGYSGLGYLTRLPISKLKIDKSFVDDVASPGHDRAVAAAIITLGHQLQLQVVAEGVESQAQFDVLRHDGCDAVQGFLFCPPVGLARLREILSSGLEVPMQEVVTVRI</sequence>
<dbReference type="Pfam" id="PF00563">
    <property type="entry name" value="EAL"/>
    <property type="match status" value="1"/>
</dbReference>
<accession>A0A5P2HC27</accession>
<dbReference type="InterPro" id="IPR000700">
    <property type="entry name" value="PAS-assoc_C"/>
</dbReference>
<dbReference type="PROSITE" id="PS50887">
    <property type="entry name" value="GGDEF"/>
    <property type="match status" value="1"/>
</dbReference>
<dbReference type="InterPro" id="IPR043128">
    <property type="entry name" value="Rev_trsase/Diguanyl_cyclase"/>
</dbReference>
<dbReference type="InterPro" id="IPR000014">
    <property type="entry name" value="PAS"/>
</dbReference>
<evidence type="ECO:0000313" key="13">
    <source>
        <dbReference type="Proteomes" id="UP000322822"/>
    </source>
</evidence>
<evidence type="ECO:0000256" key="5">
    <source>
        <dbReference type="SAM" id="Coils"/>
    </source>
</evidence>
<dbReference type="CDD" id="cd01948">
    <property type="entry name" value="EAL"/>
    <property type="match status" value="1"/>
</dbReference>
<dbReference type="NCBIfam" id="TIGR00254">
    <property type="entry name" value="GGDEF"/>
    <property type="match status" value="1"/>
</dbReference>
<dbReference type="GO" id="GO:0007165">
    <property type="term" value="P:signal transduction"/>
    <property type="evidence" value="ECO:0007669"/>
    <property type="project" value="UniProtKB-ARBA"/>
</dbReference>
<dbReference type="GO" id="GO:0016020">
    <property type="term" value="C:membrane"/>
    <property type="evidence" value="ECO:0007669"/>
    <property type="project" value="UniProtKB-SubCell"/>
</dbReference>
<gene>
    <name evidence="12" type="ORF">FOB72_26620</name>
</gene>
<dbReference type="SUPFAM" id="SSF55073">
    <property type="entry name" value="Nucleotide cyclase"/>
    <property type="match status" value="1"/>
</dbReference>
<evidence type="ECO:0000259" key="7">
    <source>
        <dbReference type="PROSITE" id="PS50112"/>
    </source>
</evidence>
<evidence type="ECO:0000256" key="2">
    <source>
        <dbReference type="ARBA" id="ARBA00022692"/>
    </source>
</evidence>
<evidence type="ECO:0000259" key="9">
    <source>
        <dbReference type="PROSITE" id="PS50839"/>
    </source>
</evidence>
<feature type="domain" description="PAC" evidence="8">
    <location>
        <begin position="462"/>
        <end position="514"/>
    </location>
</feature>
<dbReference type="InterPro" id="IPR029787">
    <property type="entry name" value="Nucleotide_cyclase"/>
</dbReference>
<dbReference type="Proteomes" id="UP000322822">
    <property type="component" value="Chromosome 2"/>
</dbReference>
<feature type="coiled-coil region" evidence="5">
    <location>
        <begin position="334"/>
        <end position="362"/>
    </location>
</feature>
<protein>
    <submittedName>
        <fullName evidence="12">EAL domain-containing protein</fullName>
    </submittedName>
</protein>
<dbReference type="InterPro" id="IPR035965">
    <property type="entry name" value="PAS-like_dom_sf"/>
</dbReference>
<keyword evidence="2 6" id="KW-0812">Transmembrane</keyword>
<reference evidence="12 13" key="1">
    <citation type="submission" date="2019-09" db="EMBL/GenBank/DDBJ databases">
        <title>FDA dAtabase for Regulatory Grade micrObial Sequences (FDA-ARGOS): Supporting development and validation of Infectious Disease Dx tests.</title>
        <authorList>
            <person name="Sciortino C."/>
            <person name="Tallon L."/>
            <person name="Sadzewicz L."/>
            <person name="Vavikolanu K."/>
            <person name="Mehta A."/>
            <person name="Aluvathingal J."/>
            <person name="Nadendla S."/>
            <person name="Nandy P."/>
            <person name="Geyer C."/>
            <person name="Yan Y."/>
            <person name="Sichtig H."/>
        </authorList>
    </citation>
    <scope>NUCLEOTIDE SEQUENCE [LARGE SCALE GENOMIC DNA]</scope>
    <source>
        <strain evidence="12 13">FDAARGOS_664</strain>
    </source>
</reference>
<keyword evidence="3 6" id="KW-1133">Transmembrane helix</keyword>
<dbReference type="OrthoDB" id="9813903at2"/>
<dbReference type="InterPro" id="IPR000160">
    <property type="entry name" value="GGDEF_dom"/>
</dbReference>
<evidence type="ECO:0000256" key="1">
    <source>
        <dbReference type="ARBA" id="ARBA00004370"/>
    </source>
</evidence>
<dbReference type="RefSeq" id="WP_150375884.1">
    <property type="nucleotide sequence ID" value="NZ_CP044067.1"/>
</dbReference>
<dbReference type="GO" id="GO:0003824">
    <property type="term" value="F:catalytic activity"/>
    <property type="evidence" value="ECO:0007669"/>
    <property type="project" value="UniProtKB-ARBA"/>
</dbReference>
<dbReference type="SMART" id="SM00052">
    <property type="entry name" value="EAL"/>
    <property type="match status" value="1"/>
</dbReference>
<dbReference type="PROSITE" id="PS50112">
    <property type="entry name" value="PAS"/>
    <property type="match status" value="1"/>
</dbReference>
<dbReference type="CDD" id="cd00130">
    <property type="entry name" value="PAS"/>
    <property type="match status" value="1"/>
</dbReference>
<feature type="domain" description="EAL" evidence="10">
    <location>
        <begin position="688"/>
        <end position="942"/>
    </location>
</feature>
<dbReference type="SUPFAM" id="SSF141868">
    <property type="entry name" value="EAL domain-like"/>
    <property type="match status" value="1"/>
</dbReference>
<evidence type="ECO:0000259" key="11">
    <source>
        <dbReference type="PROSITE" id="PS50887"/>
    </source>
</evidence>
<keyword evidence="5" id="KW-0175">Coiled coil</keyword>
<feature type="domain" description="PAS" evidence="7">
    <location>
        <begin position="373"/>
        <end position="429"/>
    </location>
</feature>
<evidence type="ECO:0000259" key="10">
    <source>
        <dbReference type="PROSITE" id="PS50883"/>
    </source>
</evidence>